<feature type="compositionally biased region" description="Polar residues" evidence="6">
    <location>
        <begin position="100"/>
        <end position="115"/>
    </location>
</feature>
<dbReference type="Pfam" id="PF10198">
    <property type="entry name" value="Ada3"/>
    <property type="match status" value="1"/>
</dbReference>
<feature type="region of interest" description="Disordered" evidence="6">
    <location>
        <begin position="654"/>
        <end position="689"/>
    </location>
</feature>
<dbReference type="GO" id="GO:0006357">
    <property type="term" value="P:regulation of transcription by RNA polymerase II"/>
    <property type="evidence" value="ECO:0007669"/>
    <property type="project" value="TreeGrafter"/>
</dbReference>
<dbReference type="AlphaFoldDB" id="A0A6J3MAM2"/>
<evidence type="ECO:0000256" key="3">
    <source>
        <dbReference type="ARBA" id="ARBA00023015"/>
    </source>
</evidence>
<organism evidence="8">
    <name type="scientific">Dissoconium aciculare CBS 342.82</name>
    <dbReference type="NCBI Taxonomy" id="1314786"/>
    <lineage>
        <taxon>Eukaryota</taxon>
        <taxon>Fungi</taxon>
        <taxon>Dikarya</taxon>
        <taxon>Ascomycota</taxon>
        <taxon>Pezizomycotina</taxon>
        <taxon>Dothideomycetes</taxon>
        <taxon>Dothideomycetidae</taxon>
        <taxon>Mycosphaerellales</taxon>
        <taxon>Dissoconiaceae</taxon>
        <taxon>Dissoconium</taxon>
    </lineage>
</organism>
<evidence type="ECO:0000256" key="5">
    <source>
        <dbReference type="ARBA" id="ARBA00023242"/>
    </source>
</evidence>
<feature type="region of interest" description="Disordered" evidence="6">
    <location>
        <begin position="18"/>
        <end position="136"/>
    </location>
</feature>
<keyword evidence="3" id="KW-0805">Transcription regulation</keyword>
<sequence length="750" mass="82497">MDVAYVRRVAIRSWSVHANPTSAKPHSKHHLAHRQPHHRLTRANPADGYTRKPSDHAISGSILSHLGGDPHHLAGMAPTASKKGSQPKGNVKNERRSASRHSTPISAPPDTSSPISRLGTPTTSNPTNSMPPNTLYLNTPTSALVSSEPSIEALIEKACLKVAKPGDPPGSRELQLLQNKIQRGVSELMSKRGEISDRAMRQQVQKRKERIQIEQQNEATRAEEERIRIKREDDERRKEKKAANKKRSHDDMELDGDEKERKDLKDSLPSVGAHGLARQDGVGLSDDTKAPPSPPVAPGTIIDDPMDVAPSPASSADDDQSEPPATAPLYERIFGKDPTTADDPIVYDIRELHDDLTDQEKRDIMNVAKWPESDLRDLTAGDPPDADFSNAKPSNQINFSTFQTYIEPYIRPFTEEDVAFLKERGDRFTPYVIPERGDKGYREVWAAEDGTTGTEPARSDALNPNEPRGCMEDLDDEIAEQDIVSMGPVMSRLLSIIRPSPSNARKDDSAANEDANGDTTMTNGDTADGPDPTLPLSSSAATDDHKPISCLPSEFKAPTLPQLDYSILEERALQEFRYIGIIGPGDTPNFDAHLDDEISARLRTLQHELRRLARLNNIRKLRLLELTEERMAMQEYANIADDLDNQVNTAYLKRNRSLGKPSNGKKGGGNAQRAGGQKGVASAAGGGRGVSDGVKALMQKRRDWIEMVGPVVAYGRPPIPTDDETIFDDANVKRLEKIEREAEAGEVEGD</sequence>
<dbReference type="PANTHER" id="PTHR13556">
    <property type="entry name" value="TRANSCRIPTIONAL ADAPTER 3-RELATED"/>
    <property type="match status" value="1"/>
</dbReference>
<dbReference type="PANTHER" id="PTHR13556:SF2">
    <property type="entry name" value="TRANSCRIPTIONAL ADAPTER 3"/>
    <property type="match status" value="1"/>
</dbReference>
<evidence type="ECO:0000256" key="1">
    <source>
        <dbReference type="ARBA" id="ARBA00004123"/>
    </source>
</evidence>
<keyword evidence="5" id="KW-0539">Nucleus</keyword>
<evidence type="ECO:0000256" key="2">
    <source>
        <dbReference type="ARBA" id="ARBA00005330"/>
    </source>
</evidence>
<dbReference type="CDD" id="cd22249">
    <property type="entry name" value="UDM1_RNF168_RNF169-like"/>
    <property type="match status" value="1"/>
</dbReference>
<dbReference type="GeneID" id="54364760"/>
<protein>
    <recommendedName>
        <fullName evidence="9">Transcriptional regulator Ngg1</fullName>
    </recommendedName>
</protein>
<comment type="subcellular location">
    <subcellularLocation>
        <location evidence="1">Nucleus</location>
    </subcellularLocation>
</comment>
<feature type="compositionally biased region" description="Low complexity" evidence="6">
    <location>
        <begin position="120"/>
        <end position="134"/>
    </location>
</feature>
<dbReference type="InterPro" id="IPR019340">
    <property type="entry name" value="Histone_AcTrfase_su3"/>
</dbReference>
<keyword evidence="7" id="KW-1185">Reference proteome</keyword>
<dbReference type="GO" id="GO:0005634">
    <property type="term" value="C:nucleus"/>
    <property type="evidence" value="ECO:0007669"/>
    <property type="project" value="UniProtKB-SubCell"/>
</dbReference>
<reference evidence="8" key="1">
    <citation type="submission" date="2020-01" db="EMBL/GenBank/DDBJ databases">
        <authorList>
            <consortium name="DOE Joint Genome Institute"/>
            <person name="Haridas S."/>
            <person name="Albert R."/>
            <person name="Binder M."/>
            <person name="Bloem J."/>
            <person name="Labutti K."/>
            <person name="Salamov A."/>
            <person name="Andreopoulos B."/>
            <person name="Baker S.E."/>
            <person name="Barry K."/>
            <person name="Bills G."/>
            <person name="Bluhm B.H."/>
            <person name="Cannon C."/>
            <person name="Castanera R."/>
            <person name="Culley D.E."/>
            <person name="Daum C."/>
            <person name="Ezra D."/>
            <person name="Gonzalez J.B."/>
            <person name="Henrissat B."/>
            <person name="Kuo A."/>
            <person name="Liang C."/>
            <person name="Lipzen A."/>
            <person name="Lutzoni F."/>
            <person name="Magnuson J."/>
            <person name="Mondo S."/>
            <person name="Nolan M."/>
            <person name="Ohm R."/>
            <person name="Pangilinan J."/>
            <person name="Park H.-J."/>
            <person name="Ramirez L."/>
            <person name="Alfaro M."/>
            <person name="Sun H."/>
            <person name="Tritt A."/>
            <person name="Yoshinaga Y."/>
            <person name="Zwiers L.-H."/>
            <person name="Turgeon B.G."/>
            <person name="Goodwin S.B."/>
            <person name="Spatafora J.W."/>
            <person name="Crous P.W."/>
            <person name="Grigoriev I.V."/>
        </authorList>
    </citation>
    <scope>NUCLEOTIDE SEQUENCE</scope>
    <source>
        <strain evidence="8">CBS 342.82</strain>
    </source>
</reference>
<name>A0A6J3MAM2_9PEZI</name>
<gene>
    <name evidence="8" type="ORF">K489DRAFT_399314</name>
</gene>
<feature type="region of interest" description="Disordered" evidence="6">
    <location>
        <begin position="191"/>
        <end position="341"/>
    </location>
</feature>
<keyword evidence="4" id="KW-0804">Transcription</keyword>
<reference evidence="8" key="3">
    <citation type="submission" date="2025-08" db="UniProtKB">
        <authorList>
            <consortium name="RefSeq"/>
        </authorList>
    </citation>
    <scope>IDENTIFICATION</scope>
    <source>
        <strain evidence="8">CBS 342.82</strain>
    </source>
</reference>
<feature type="region of interest" description="Disordered" evidence="6">
    <location>
        <begin position="499"/>
        <end position="547"/>
    </location>
</feature>
<dbReference type="GO" id="GO:0003713">
    <property type="term" value="F:transcription coactivator activity"/>
    <property type="evidence" value="ECO:0007669"/>
    <property type="project" value="TreeGrafter"/>
</dbReference>
<comment type="similarity">
    <text evidence="2">Belongs to the NGG1 family.</text>
</comment>
<evidence type="ECO:0000313" key="7">
    <source>
        <dbReference type="Proteomes" id="UP000504637"/>
    </source>
</evidence>
<accession>A0A6J3MAM2</accession>
<feature type="compositionally biased region" description="Basic and acidic residues" evidence="6">
    <location>
        <begin position="191"/>
        <end position="200"/>
    </location>
</feature>
<evidence type="ECO:0000256" key="6">
    <source>
        <dbReference type="SAM" id="MobiDB-lite"/>
    </source>
</evidence>
<dbReference type="RefSeq" id="XP_033462107.1">
    <property type="nucleotide sequence ID" value="XM_033606960.1"/>
</dbReference>
<dbReference type="Proteomes" id="UP000504637">
    <property type="component" value="Unplaced"/>
</dbReference>
<evidence type="ECO:0000313" key="8">
    <source>
        <dbReference type="RefSeq" id="XP_033462107.1"/>
    </source>
</evidence>
<feature type="compositionally biased region" description="Basic residues" evidence="6">
    <location>
        <begin position="25"/>
        <end position="41"/>
    </location>
</feature>
<feature type="region of interest" description="Disordered" evidence="6">
    <location>
        <begin position="449"/>
        <end position="468"/>
    </location>
</feature>
<evidence type="ECO:0000256" key="4">
    <source>
        <dbReference type="ARBA" id="ARBA00023163"/>
    </source>
</evidence>
<reference evidence="8" key="2">
    <citation type="submission" date="2020-04" db="EMBL/GenBank/DDBJ databases">
        <authorList>
            <consortium name="NCBI Genome Project"/>
        </authorList>
    </citation>
    <scope>NUCLEOTIDE SEQUENCE</scope>
    <source>
        <strain evidence="8">CBS 342.82</strain>
    </source>
</reference>
<dbReference type="OrthoDB" id="1232at2759"/>
<feature type="compositionally biased region" description="Basic and acidic residues" evidence="6">
    <location>
        <begin position="220"/>
        <end position="237"/>
    </location>
</feature>
<evidence type="ECO:0008006" key="9">
    <source>
        <dbReference type="Google" id="ProtNLM"/>
    </source>
</evidence>
<feature type="compositionally biased region" description="Basic residues" evidence="6">
    <location>
        <begin position="238"/>
        <end position="247"/>
    </location>
</feature>
<proteinExistence type="inferred from homology"/>
<dbReference type="GO" id="GO:0000124">
    <property type="term" value="C:SAGA complex"/>
    <property type="evidence" value="ECO:0007669"/>
    <property type="project" value="TreeGrafter"/>
</dbReference>